<gene>
    <name evidence="1" type="primary">PARPA_11824.1 scaffold 44631</name>
</gene>
<name>A0A0B7NG74_9FUNG</name>
<evidence type="ECO:0000313" key="2">
    <source>
        <dbReference type="Proteomes" id="UP000054107"/>
    </source>
</evidence>
<dbReference type="AlphaFoldDB" id="A0A0B7NG74"/>
<protein>
    <submittedName>
        <fullName evidence="1">Uncharacterized protein</fullName>
    </submittedName>
</protein>
<reference evidence="1 2" key="1">
    <citation type="submission" date="2014-09" db="EMBL/GenBank/DDBJ databases">
        <authorList>
            <person name="Ellenberger Sabrina"/>
        </authorList>
    </citation>
    <scope>NUCLEOTIDE SEQUENCE [LARGE SCALE GENOMIC DNA]</scope>
    <source>
        <strain evidence="1 2">CBS 412.66</strain>
    </source>
</reference>
<keyword evidence="2" id="KW-1185">Reference proteome</keyword>
<dbReference type="Proteomes" id="UP000054107">
    <property type="component" value="Unassembled WGS sequence"/>
</dbReference>
<accession>A0A0B7NG74</accession>
<dbReference type="EMBL" id="LN733691">
    <property type="protein sequence ID" value="CEP17526.1"/>
    <property type="molecule type" value="Genomic_DNA"/>
</dbReference>
<evidence type="ECO:0000313" key="1">
    <source>
        <dbReference type="EMBL" id="CEP17526.1"/>
    </source>
</evidence>
<sequence>MWQFAFLLQFVVEPNISIGNAHSLKYFSSDAEALALGKAKENWVDNVDAEFPSLASVIAGADPGAGTASVDVKIDT</sequence>
<proteinExistence type="predicted"/>
<organism evidence="1 2">
    <name type="scientific">Parasitella parasitica</name>
    <dbReference type="NCBI Taxonomy" id="35722"/>
    <lineage>
        <taxon>Eukaryota</taxon>
        <taxon>Fungi</taxon>
        <taxon>Fungi incertae sedis</taxon>
        <taxon>Mucoromycota</taxon>
        <taxon>Mucoromycotina</taxon>
        <taxon>Mucoromycetes</taxon>
        <taxon>Mucorales</taxon>
        <taxon>Mucorineae</taxon>
        <taxon>Mucoraceae</taxon>
        <taxon>Parasitella</taxon>
    </lineage>
</organism>